<dbReference type="AlphaFoldDB" id="A0A0R1HTE1"/>
<evidence type="ECO:0000256" key="1">
    <source>
        <dbReference type="ARBA" id="ARBA00022490"/>
    </source>
</evidence>
<dbReference type="SUPFAM" id="SSF50346">
    <property type="entry name" value="PRC-barrel domain"/>
    <property type="match status" value="1"/>
</dbReference>
<comment type="domain">
    <text evidence="5">The PRC barrel domain binds ribosomal protein uS19.</text>
</comment>
<dbReference type="Proteomes" id="UP000051450">
    <property type="component" value="Unassembled WGS sequence"/>
</dbReference>
<evidence type="ECO:0000313" key="8">
    <source>
        <dbReference type="EMBL" id="KRK46522.1"/>
    </source>
</evidence>
<dbReference type="PANTHER" id="PTHR33692">
    <property type="entry name" value="RIBOSOME MATURATION FACTOR RIMM"/>
    <property type="match status" value="1"/>
</dbReference>
<comment type="similarity">
    <text evidence="5">Belongs to the RimM family.</text>
</comment>
<keyword evidence="4 5" id="KW-0143">Chaperone</keyword>
<dbReference type="GO" id="GO:0005840">
    <property type="term" value="C:ribosome"/>
    <property type="evidence" value="ECO:0007669"/>
    <property type="project" value="InterPro"/>
</dbReference>
<dbReference type="PANTHER" id="PTHR33692:SF1">
    <property type="entry name" value="RIBOSOME MATURATION FACTOR RIMM"/>
    <property type="match status" value="1"/>
</dbReference>
<evidence type="ECO:0000259" key="7">
    <source>
        <dbReference type="Pfam" id="PF24986"/>
    </source>
</evidence>
<keyword evidence="3 5" id="KW-0698">rRNA processing</keyword>
<dbReference type="PATRIC" id="fig|1423719.4.peg.147"/>
<dbReference type="OrthoDB" id="9810331at2"/>
<comment type="subcellular location">
    <subcellularLocation>
        <location evidence="5">Cytoplasm</location>
    </subcellularLocation>
</comment>
<dbReference type="GO" id="GO:0006364">
    <property type="term" value="P:rRNA processing"/>
    <property type="evidence" value="ECO:0007669"/>
    <property type="project" value="UniProtKB-UniRule"/>
</dbReference>
<evidence type="ECO:0000259" key="6">
    <source>
        <dbReference type="Pfam" id="PF01782"/>
    </source>
</evidence>
<dbReference type="NCBIfam" id="TIGR02273">
    <property type="entry name" value="16S_RimM"/>
    <property type="match status" value="1"/>
</dbReference>
<feature type="domain" description="RimM N-terminal" evidence="6">
    <location>
        <begin position="5"/>
        <end position="88"/>
    </location>
</feature>
<dbReference type="STRING" id="1423719.FC66_GL000145"/>
<evidence type="ECO:0000256" key="5">
    <source>
        <dbReference type="HAMAP-Rule" id="MF_00014"/>
    </source>
</evidence>
<dbReference type="GO" id="GO:0043022">
    <property type="term" value="F:ribosome binding"/>
    <property type="evidence" value="ECO:0007669"/>
    <property type="project" value="InterPro"/>
</dbReference>
<dbReference type="SUPFAM" id="SSF50447">
    <property type="entry name" value="Translation proteins"/>
    <property type="match status" value="1"/>
</dbReference>
<dbReference type="GO" id="GO:0005737">
    <property type="term" value="C:cytoplasm"/>
    <property type="evidence" value="ECO:0007669"/>
    <property type="project" value="UniProtKB-SubCell"/>
</dbReference>
<keyword evidence="2 5" id="KW-0690">Ribosome biogenesis</keyword>
<dbReference type="HAMAP" id="MF_00014">
    <property type="entry name" value="Ribosome_mat_RimM"/>
    <property type="match status" value="1"/>
</dbReference>
<keyword evidence="1 5" id="KW-0963">Cytoplasm</keyword>
<reference evidence="8 9" key="1">
    <citation type="journal article" date="2015" name="Genome Announc.">
        <title>Expanding the biotechnology potential of lactobacilli through comparative genomics of 213 strains and associated genera.</title>
        <authorList>
            <person name="Sun Z."/>
            <person name="Harris H.M."/>
            <person name="McCann A."/>
            <person name="Guo C."/>
            <person name="Argimon S."/>
            <person name="Zhang W."/>
            <person name="Yang X."/>
            <person name="Jeffery I.B."/>
            <person name="Cooney J.C."/>
            <person name="Kagawa T.F."/>
            <person name="Liu W."/>
            <person name="Song Y."/>
            <person name="Salvetti E."/>
            <person name="Wrobel A."/>
            <person name="Rasinkangas P."/>
            <person name="Parkhill J."/>
            <person name="Rea M.C."/>
            <person name="O'Sullivan O."/>
            <person name="Ritari J."/>
            <person name="Douillard F.P."/>
            <person name="Paul Ross R."/>
            <person name="Yang R."/>
            <person name="Briner A.E."/>
            <person name="Felis G.E."/>
            <person name="de Vos W.M."/>
            <person name="Barrangou R."/>
            <person name="Klaenhammer T.R."/>
            <person name="Caufield P.W."/>
            <person name="Cui Y."/>
            <person name="Zhang H."/>
            <person name="O'Toole P.W."/>
        </authorList>
    </citation>
    <scope>NUCLEOTIDE SEQUENCE [LARGE SCALE GENOMIC DNA]</scope>
    <source>
        <strain evidence="8 9">DSM 15638</strain>
    </source>
</reference>
<dbReference type="Gene3D" id="2.40.30.60">
    <property type="entry name" value="RimM"/>
    <property type="match status" value="1"/>
</dbReference>
<dbReference type="Gene3D" id="2.30.30.240">
    <property type="entry name" value="PRC-barrel domain"/>
    <property type="match status" value="1"/>
</dbReference>
<name>A0A0R1HTE1_9LACO</name>
<accession>A0A0R1HTE1</accession>
<comment type="function">
    <text evidence="5">An accessory protein needed during the final step in the assembly of 30S ribosomal subunit, possibly for assembly of the head region. Essential for efficient processing of 16S rRNA. May be needed both before and after RbfA during the maturation of 16S rRNA. It has affinity for free ribosomal 30S subunits but not for 70S ribosomes.</text>
</comment>
<evidence type="ECO:0000313" key="9">
    <source>
        <dbReference type="Proteomes" id="UP000051450"/>
    </source>
</evidence>
<dbReference type="InterPro" id="IPR011033">
    <property type="entry name" value="PRC_barrel-like_sf"/>
</dbReference>
<gene>
    <name evidence="5" type="primary">rimM</name>
    <name evidence="8" type="ORF">FC66_GL000145</name>
</gene>
<sequence length="171" mass="19523">MDYYQVGTIVNTHGIRGEVRIMATTDFVSERFKKGTVLYLFDKNGKQVISLTVMTYRHHKNFELVTFEGLQDINLVEKYKGLDLKVADEGLQELEEGNYYYHQIIGLDVQNEDKEKIGTIYEILSPGANDVWVVKRQGKGDLLLPVIKDVIKNVNIDNNLVTVELLDGLDD</sequence>
<dbReference type="Pfam" id="PF01782">
    <property type="entry name" value="RimM"/>
    <property type="match status" value="1"/>
</dbReference>
<dbReference type="EMBL" id="AZDI01000001">
    <property type="protein sequence ID" value="KRK46522.1"/>
    <property type="molecule type" value="Genomic_DNA"/>
</dbReference>
<organism evidence="8 9">
    <name type="scientific">Dellaglioa algida DSM 15638</name>
    <dbReference type="NCBI Taxonomy" id="1423719"/>
    <lineage>
        <taxon>Bacteria</taxon>
        <taxon>Bacillati</taxon>
        <taxon>Bacillota</taxon>
        <taxon>Bacilli</taxon>
        <taxon>Lactobacillales</taxon>
        <taxon>Lactobacillaceae</taxon>
        <taxon>Dellaglioa</taxon>
    </lineage>
</organism>
<protein>
    <recommendedName>
        <fullName evidence="5">Ribosome maturation factor RimM</fullName>
    </recommendedName>
</protein>
<feature type="domain" description="Ribosome maturation factor RimM PRC barrel" evidence="7">
    <location>
        <begin position="102"/>
        <end position="169"/>
    </location>
</feature>
<dbReference type="InterPro" id="IPR056792">
    <property type="entry name" value="PRC_RimM"/>
</dbReference>
<dbReference type="RefSeq" id="WP_057973466.1">
    <property type="nucleotide sequence ID" value="NZ_AZDI01000001.1"/>
</dbReference>
<dbReference type="GO" id="GO:0042274">
    <property type="term" value="P:ribosomal small subunit biogenesis"/>
    <property type="evidence" value="ECO:0007669"/>
    <property type="project" value="UniProtKB-UniRule"/>
</dbReference>
<evidence type="ECO:0000256" key="4">
    <source>
        <dbReference type="ARBA" id="ARBA00023186"/>
    </source>
</evidence>
<evidence type="ECO:0000256" key="2">
    <source>
        <dbReference type="ARBA" id="ARBA00022517"/>
    </source>
</evidence>
<comment type="subunit">
    <text evidence="5">Binds ribosomal protein uS19.</text>
</comment>
<dbReference type="Pfam" id="PF24986">
    <property type="entry name" value="PRC_RimM"/>
    <property type="match status" value="1"/>
</dbReference>
<comment type="caution">
    <text evidence="8">The sequence shown here is derived from an EMBL/GenBank/DDBJ whole genome shotgun (WGS) entry which is preliminary data.</text>
</comment>
<proteinExistence type="inferred from homology"/>
<dbReference type="InterPro" id="IPR002676">
    <property type="entry name" value="RimM_N"/>
</dbReference>
<dbReference type="GeneID" id="83548808"/>
<keyword evidence="9" id="KW-1185">Reference proteome</keyword>
<evidence type="ECO:0000256" key="3">
    <source>
        <dbReference type="ARBA" id="ARBA00022552"/>
    </source>
</evidence>
<dbReference type="InterPro" id="IPR009000">
    <property type="entry name" value="Transl_B-barrel_sf"/>
</dbReference>
<dbReference type="InterPro" id="IPR011961">
    <property type="entry name" value="RimM"/>
</dbReference>
<dbReference type="InterPro" id="IPR036976">
    <property type="entry name" value="RimM_N_sf"/>
</dbReference>